<proteinExistence type="predicted"/>
<sequence length="17" mass="1933">MTFLEGHGPHKHVNDVD</sequence>
<protein>
    <submittedName>
        <fullName evidence="1">Uncharacterized protein</fullName>
    </submittedName>
</protein>
<reference evidence="1" key="2">
    <citation type="journal article" date="2015" name="Data Brief">
        <title>Shoot transcriptome of the giant reed, Arundo donax.</title>
        <authorList>
            <person name="Barrero R.A."/>
            <person name="Guerrero F.D."/>
            <person name="Moolhuijzen P."/>
            <person name="Goolsby J.A."/>
            <person name="Tidwell J."/>
            <person name="Bellgard S.E."/>
            <person name="Bellgard M.I."/>
        </authorList>
    </citation>
    <scope>NUCLEOTIDE SEQUENCE</scope>
    <source>
        <tissue evidence="1">Shoot tissue taken approximately 20 cm above the soil surface</tissue>
    </source>
</reference>
<name>A0A0A8Y1E6_ARUDO</name>
<dbReference type="AlphaFoldDB" id="A0A0A8Y1E6"/>
<dbReference type="EMBL" id="GBRH01277979">
    <property type="protein sequence ID" value="JAD19916.1"/>
    <property type="molecule type" value="Transcribed_RNA"/>
</dbReference>
<accession>A0A0A8Y1E6</accession>
<organism evidence="1">
    <name type="scientific">Arundo donax</name>
    <name type="common">Giant reed</name>
    <name type="synonym">Donax arundinaceus</name>
    <dbReference type="NCBI Taxonomy" id="35708"/>
    <lineage>
        <taxon>Eukaryota</taxon>
        <taxon>Viridiplantae</taxon>
        <taxon>Streptophyta</taxon>
        <taxon>Embryophyta</taxon>
        <taxon>Tracheophyta</taxon>
        <taxon>Spermatophyta</taxon>
        <taxon>Magnoliopsida</taxon>
        <taxon>Liliopsida</taxon>
        <taxon>Poales</taxon>
        <taxon>Poaceae</taxon>
        <taxon>PACMAD clade</taxon>
        <taxon>Arundinoideae</taxon>
        <taxon>Arundineae</taxon>
        <taxon>Arundo</taxon>
    </lineage>
</organism>
<evidence type="ECO:0000313" key="1">
    <source>
        <dbReference type="EMBL" id="JAD19916.1"/>
    </source>
</evidence>
<reference evidence="1" key="1">
    <citation type="submission" date="2014-09" db="EMBL/GenBank/DDBJ databases">
        <authorList>
            <person name="Magalhaes I.L.F."/>
            <person name="Oliveira U."/>
            <person name="Santos F.R."/>
            <person name="Vidigal T.H.D.A."/>
            <person name="Brescovit A.D."/>
            <person name="Santos A.J."/>
        </authorList>
    </citation>
    <scope>NUCLEOTIDE SEQUENCE</scope>
    <source>
        <tissue evidence="1">Shoot tissue taken approximately 20 cm above the soil surface</tissue>
    </source>
</reference>